<dbReference type="InterPro" id="IPR014627">
    <property type="entry name" value="UCP036888_HDGYP-like"/>
</dbReference>
<dbReference type="PANTHER" id="PTHR33525:SF3">
    <property type="entry name" value="RIBONUCLEASE Y"/>
    <property type="match status" value="1"/>
</dbReference>
<dbReference type="AlphaFoldDB" id="A0A0Q9YL40"/>
<dbReference type="EMBL" id="LKHV01000013">
    <property type="protein sequence ID" value="KRG17668.1"/>
    <property type="molecule type" value="Genomic_DNA"/>
</dbReference>
<dbReference type="InterPro" id="IPR036754">
    <property type="entry name" value="YbaK/aa-tRNA-synt-asso_dom_sf"/>
</dbReference>
<dbReference type="Pfam" id="PF08668">
    <property type="entry name" value="HDOD"/>
    <property type="match status" value="1"/>
</dbReference>
<dbReference type="InterPro" id="IPR007214">
    <property type="entry name" value="YbaK/aa-tRNA-synth-assoc-dom"/>
</dbReference>
<name>A0A0Q9YL40_9GAMM</name>
<organism evidence="3">
    <name type="scientific">Candidatus Berkiella cookevillensis</name>
    <dbReference type="NCBI Taxonomy" id="437022"/>
    <lineage>
        <taxon>Bacteria</taxon>
        <taxon>Pseudomonadati</taxon>
        <taxon>Pseudomonadota</taxon>
        <taxon>Gammaproteobacteria</taxon>
        <taxon>Candidatus Berkiellales</taxon>
        <taxon>Candidatus Berkiellaceae</taxon>
        <taxon>Candidatus Berkiella</taxon>
    </lineage>
</organism>
<dbReference type="PATRIC" id="fig|1590042.3.peg.2176"/>
<protein>
    <submittedName>
        <fullName evidence="3">HDOD domain protein</fullName>
    </submittedName>
    <submittedName>
        <fullName evidence="4">HDOD domain-containing protein</fullName>
    </submittedName>
</protein>
<dbReference type="Gene3D" id="1.10.3210.10">
    <property type="entry name" value="Hypothetical protein af1432"/>
    <property type="match status" value="1"/>
</dbReference>
<reference evidence="4" key="3">
    <citation type="submission" date="2021-06" db="EMBL/GenBank/DDBJ databases">
        <title>Genomic Description and Analysis of Intracellular Bacteria, Candidatus Berkiella cookevillensis and Candidatus Berkiella aquae.</title>
        <authorList>
            <person name="Kidane D.T."/>
            <person name="Mehari Y.T."/>
            <person name="Rice F.C."/>
            <person name="Arivett B.A."/>
            <person name="Farone A.L."/>
            <person name="Berk S.G."/>
            <person name="Farone M.B."/>
        </authorList>
    </citation>
    <scope>NUCLEOTIDE SEQUENCE</scope>
    <source>
        <strain evidence="4">CC99</strain>
    </source>
</reference>
<dbReference type="SUPFAM" id="SSF109604">
    <property type="entry name" value="HD-domain/PDEase-like"/>
    <property type="match status" value="1"/>
</dbReference>
<dbReference type="Proteomes" id="UP000051494">
    <property type="component" value="Unassembled WGS sequence"/>
</dbReference>
<evidence type="ECO:0000313" key="4">
    <source>
        <dbReference type="EMBL" id="MCS5708050.1"/>
    </source>
</evidence>
<reference evidence="3" key="1">
    <citation type="submission" date="2015-09" db="EMBL/GenBank/DDBJ databases">
        <title>Draft Genome Sequences of Two Novel Amoeba-resistant Intranuclear Bacteria, Candidatus Berkiella cookevillensis and Candidatus Berkiella aquae.</title>
        <authorList>
            <person name="Mehari Y.T."/>
            <person name="Arivett B.A."/>
            <person name="Farone A.L."/>
            <person name="Gunderson J.H."/>
            <person name="Farone M.B."/>
        </authorList>
    </citation>
    <scope>NUCLEOTIDE SEQUENCE [LARGE SCALE GENOMIC DNA]</scope>
    <source>
        <strain evidence="3">CC99</strain>
    </source>
</reference>
<keyword evidence="1" id="KW-0175">Coiled coil</keyword>
<dbReference type="SUPFAM" id="SSF55826">
    <property type="entry name" value="YbaK/ProRS associated domain"/>
    <property type="match status" value="1"/>
</dbReference>
<feature type="domain" description="HDOD" evidence="2">
    <location>
        <begin position="204"/>
        <end position="404"/>
    </location>
</feature>
<dbReference type="PIRSF" id="PIRSF036888">
    <property type="entry name" value="HDGYPm_UCP036888"/>
    <property type="match status" value="1"/>
</dbReference>
<dbReference type="GO" id="GO:0002161">
    <property type="term" value="F:aminoacyl-tRNA deacylase activity"/>
    <property type="evidence" value="ECO:0007669"/>
    <property type="project" value="InterPro"/>
</dbReference>
<evidence type="ECO:0000256" key="1">
    <source>
        <dbReference type="SAM" id="Coils"/>
    </source>
</evidence>
<feature type="coiled-coil region" evidence="1">
    <location>
        <begin position="442"/>
        <end position="469"/>
    </location>
</feature>
<reference evidence="4" key="2">
    <citation type="journal article" date="2016" name="Genome Announc.">
        <title>Draft Genome Sequences of Two Novel Amoeba-Resistant Intranuclear Bacteria, 'Candidatus Berkiella cookevillensis' and 'Candidatus Berkiella aquae'.</title>
        <authorList>
            <person name="Mehari Y.T."/>
            <person name="Arivett B.A."/>
            <person name="Farone A.L."/>
            <person name="Gunderson J.H."/>
            <person name="Farone M.B."/>
        </authorList>
    </citation>
    <scope>NUCLEOTIDE SEQUENCE</scope>
    <source>
        <strain evidence="4">CC99</strain>
    </source>
</reference>
<keyword evidence="5" id="KW-1185">Reference proteome</keyword>
<dbReference type="OrthoDB" id="7001648at2"/>
<evidence type="ECO:0000313" key="5">
    <source>
        <dbReference type="Proteomes" id="UP000051494"/>
    </source>
</evidence>
<dbReference type="Pfam" id="PF04073">
    <property type="entry name" value="tRNA_edit"/>
    <property type="match status" value="1"/>
</dbReference>
<dbReference type="InterPro" id="IPR013976">
    <property type="entry name" value="HDOD"/>
</dbReference>
<gene>
    <name evidence="4" type="ORF">CC99x_003940</name>
    <name evidence="3" type="ORF">CC99x_02127</name>
</gene>
<evidence type="ECO:0000313" key="3">
    <source>
        <dbReference type="EMBL" id="KRG17668.1"/>
    </source>
</evidence>
<dbReference type="STRING" id="437022.CC99x_02127"/>
<dbReference type="PROSITE" id="PS51833">
    <property type="entry name" value="HDOD"/>
    <property type="match status" value="1"/>
</dbReference>
<proteinExistence type="predicted"/>
<comment type="caution">
    <text evidence="3">The sequence shown here is derived from an EMBL/GenBank/DDBJ whole genome shotgun (WGS) entry which is preliminary data.</text>
</comment>
<dbReference type="Gene3D" id="3.90.960.10">
    <property type="entry name" value="YbaK/aminoacyl-tRNA synthetase-associated domain"/>
    <property type="match status" value="1"/>
</dbReference>
<sequence>MSDLSNTFSITPESKARFRNIYEYLDGLALSYEVIEHAETRSLEQAAQLCAIPRTELLRTVILSEEHGALMAILPCNRLLDFSVLCKTLNRDLAPAQYESLQLIFKECEANSYPPLPDYFEMDAILDKSILSLEDVYFEPGNHHTLIKMTRQDFLSLLHNAWQGDFSAPIASLTEMKENSQLAAQINQFTPKRFENRLQETIELPAVPPMADKILQLRSDPNATAMNLAVIIEKDPSLAAQLIKWAQSPYYGYSGKIISVENAIIKVLGFDLVLNLALGLALNRSMKVPLDGPLGLKAYWKFSIYAATLIENLIYEMPKAMRPIRGLAYLSGLLHNFGHLVLAELFPPQHFLLNRYLEVNPEVSINEIEKHVLGVTHTQIGTWLLQNWGMPAEVLAAVKWHHEGDYSNEHAVYANLACIAGRLLKRYNMGDATEDSLPPEILGSLSMSAEQAEAALEKLLSKKDGLDSIVNQLSA</sequence>
<dbReference type="EMBL" id="LKHV02000001">
    <property type="protein sequence ID" value="MCS5708050.1"/>
    <property type="molecule type" value="Genomic_DNA"/>
</dbReference>
<dbReference type="RefSeq" id="WP_057625229.1">
    <property type="nucleotide sequence ID" value="NZ_LKHV02000001.1"/>
</dbReference>
<dbReference type="PANTHER" id="PTHR33525">
    <property type="match status" value="1"/>
</dbReference>
<evidence type="ECO:0000259" key="2">
    <source>
        <dbReference type="PROSITE" id="PS51833"/>
    </source>
</evidence>
<accession>A0A0Q9YL40</accession>
<dbReference type="CDD" id="cd04332">
    <property type="entry name" value="YbaK_like"/>
    <property type="match status" value="1"/>
</dbReference>
<dbReference type="InterPro" id="IPR052340">
    <property type="entry name" value="RNase_Y/CdgJ"/>
</dbReference>